<feature type="domain" description="EGF-like" evidence="7">
    <location>
        <begin position="199"/>
        <end position="241"/>
    </location>
</feature>
<dbReference type="SMART" id="SM00179">
    <property type="entry name" value="EGF_CA"/>
    <property type="match status" value="2"/>
</dbReference>
<sequence length="900" mass="96152">MGRMLGSPLGNSLLLLGKIISPTAAKALGDGFCASYSYECLVESSCVDNGNGTFRCSCPVGTSGTGFKKELGGGGCTGTCKSTSECPSYSICDLSTTPGVCRCNNPGFSGDAVQGCTDINECNLQGTTYKACSVNAMCMNSPGSYSCVCQSHYRGDGYSCQWICSSAADCALGKATCVRPGDYCKCLSGFSGDGITCDDIDECATGTSRCPANTVCVNTIGNYTCKCRPGYALNPDTNTCVALARHCDERYTWDNKMKSGYFTVDFDFDGPMEPKQVYCDVRAGYAITEIQFGKGESFPRDVPRTAGEDRPVDYGMKIEELRQLVDNSPYCSQIVSLTCTSKYGSGSGTFSWRDGKGNSQTAWGGSSTAGKCACGEMNSCIKGNCNCGNGVDAVDKGIIYNKNLLPIQAISFPSSGGAAGYYEIGRLRCAKQPVDIPRNCHDVKFVIKEKFNLAYPICPDGVRIFMVQCDVETYKHTGVSKALLTNPVIGTTTTNGEDIKYLVDRESIAALINGSVYCSQRLEYKCRYYLYGNACLRFHREAVAVASLAPVLQIPQFCAGIEPNCEKYRQGGLTNIDYGLMIDPDGPGGNCTSFPAQCKIDDVQGMTIIRHDNPNGIRASAPFKVVLKYLRASPDQLALLKKRSTYCKQTISLTYSGSISPANIQLKYSDGNSGSVESVLPCVQTRTCAYTTGQGTDSLVLSSLDKVPVTEVSASSSAFSGTASVTMKIGPLECAEIFPDCATYLNFVKTQGVEGEVNIMKDLLTVDPDAEGEGAPFTVSCIYSDSYIDRPVTYSNRITQRPKQGPITQCFTISYQDQGGRNISEGQLAAFVKGNRRCQQSLQIGAQGAPVVNYATIRRCGSNVTEPTLVSALSSSYCECGIHGLCDSGPTAQCNGDAAP</sequence>
<feature type="domain" description="EGF-like" evidence="7">
    <location>
        <begin position="118"/>
        <end position="161"/>
    </location>
</feature>
<keyword evidence="3" id="KW-0677">Repeat</keyword>
<dbReference type="Proteomes" id="UP000245119">
    <property type="component" value="Linkage Group LG2"/>
</dbReference>
<dbReference type="GO" id="GO:0005509">
    <property type="term" value="F:calcium ion binding"/>
    <property type="evidence" value="ECO:0007669"/>
    <property type="project" value="InterPro"/>
</dbReference>
<comment type="caution">
    <text evidence="5">Lacks conserved residue(s) required for the propagation of feature annotation.</text>
</comment>
<dbReference type="Pfam" id="PF12947">
    <property type="entry name" value="EGF_3"/>
    <property type="match status" value="1"/>
</dbReference>
<keyword evidence="1 5" id="KW-0245">EGF-like domain</keyword>
<evidence type="ECO:0000256" key="4">
    <source>
        <dbReference type="ARBA" id="ARBA00023157"/>
    </source>
</evidence>
<dbReference type="InterPro" id="IPR018097">
    <property type="entry name" value="EGF_Ca-bd_CS"/>
</dbReference>
<keyword evidence="9" id="KW-1185">Reference proteome</keyword>
<proteinExistence type="predicted"/>
<protein>
    <recommendedName>
        <fullName evidence="7">EGF-like domain-containing protein</fullName>
    </recommendedName>
</protein>
<evidence type="ECO:0000259" key="7">
    <source>
        <dbReference type="PROSITE" id="PS50026"/>
    </source>
</evidence>
<evidence type="ECO:0000256" key="5">
    <source>
        <dbReference type="PROSITE-ProRule" id="PRU00076"/>
    </source>
</evidence>
<accession>A0A2T7PR55</accession>
<evidence type="ECO:0000313" key="9">
    <source>
        <dbReference type="Proteomes" id="UP000245119"/>
    </source>
</evidence>
<dbReference type="InterPro" id="IPR000742">
    <property type="entry name" value="EGF"/>
</dbReference>
<dbReference type="PANTHER" id="PTHR24039">
    <property type="entry name" value="FIBRILLIN-RELATED"/>
    <property type="match status" value="1"/>
</dbReference>
<dbReference type="PROSITE" id="PS50026">
    <property type="entry name" value="EGF_3"/>
    <property type="match status" value="3"/>
</dbReference>
<dbReference type="InterPro" id="IPR024731">
    <property type="entry name" value="NELL2-like_EGF"/>
</dbReference>
<evidence type="ECO:0000256" key="3">
    <source>
        <dbReference type="ARBA" id="ARBA00022737"/>
    </source>
</evidence>
<dbReference type="InterPro" id="IPR000152">
    <property type="entry name" value="EGF-type_Asp/Asn_hydroxyl_site"/>
</dbReference>
<dbReference type="InterPro" id="IPR009030">
    <property type="entry name" value="Growth_fac_rcpt_cys_sf"/>
</dbReference>
<dbReference type="CDD" id="cd00054">
    <property type="entry name" value="EGF_CA"/>
    <property type="match status" value="2"/>
</dbReference>
<keyword evidence="4" id="KW-1015">Disulfide bond</keyword>
<feature type="chain" id="PRO_5015649079" description="EGF-like domain-containing protein" evidence="6">
    <location>
        <begin position="26"/>
        <end position="900"/>
    </location>
</feature>
<dbReference type="PROSITE" id="PS01187">
    <property type="entry name" value="EGF_CA"/>
    <property type="match status" value="1"/>
</dbReference>
<evidence type="ECO:0000256" key="6">
    <source>
        <dbReference type="SAM" id="SignalP"/>
    </source>
</evidence>
<reference evidence="8 9" key="1">
    <citation type="submission" date="2018-04" db="EMBL/GenBank/DDBJ databases">
        <title>The genome of golden apple snail Pomacea canaliculata provides insight into stress tolerance and invasive adaptation.</title>
        <authorList>
            <person name="Liu C."/>
            <person name="Liu B."/>
            <person name="Ren Y."/>
            <person name="Zhang Y."/>
            <person name="Wang H."/>
            <person name="Li S."/>
            <person name="Jiang F."/>
            <person name="Yin L."/>
            <person name="Zhang G."/>
            <person name="Qian W."/>
            <person name="Fan W."/>
        </authorList>
    </citation>
    <scope>NUCLEOTIDE SEQUENCE [LARGE SCALE GENOMIC DNA]</scope>
    <source>
        <strain evidence="8">SZHN2017</strain>
        <tissue evidence="8">Muscle</tissue>
    </source>
</reference>
<comment type="caution">
    <text evidence="8">The sequence shown here is derived from an EMBL/GenBank/DDBJ whole genome shotgun (WGS) entry which is preliminary data.</text>
</comment>
<evidence type="ECO:0000313" key="8">
    <source>
        <dbReference type="EMBL" id="PVD35898.1"/>
    </source>
</evidence>
<keyword evidence="2 6" id="KW-0732">Signal</keyword>
<dbReference type="InterPro" id="IPR001881">
    <property type="entry name" value="EGF-like_Ca-bd_dom"/>
</dbReference>
<dbReference type="SMART" id="SM00181">
    <property type="entry name" value="EGF"/>
    <property type="match status" value="4"/>
</dbReference>
<dbReference type="Pfam" id="PF07645">
    <property type="entry name" value="EGF_CA"/>
    <property type="match status" value="1"/>
</dbReference>
<dbReference type="InterPro" id="IPR049883">
    <property type="entry name" value="NOTCH1_EGF-like"/>
</dbReference>
<dbReference type="Gene3D" id="2.10.25.10">
    <property type="entry name" value="Laminin"/>
    <property type="match status" value="3"/>
</dbReference>
<dbReference type="PROSITE" id="PS01186">
    <property type="entry name" value="EGF_2"/>
    <property type="match status" value="1"/>
</dbReference>
<dbReference type="PANTHER" id="PTHR24039:SF58">
    <property type="entry name" value="EGF-LIKE DOMAIN-CONTAINING PROTEIN"/>
    <property type="match status" value="1"/>
</dbReference>
<evidence type="ECO:0000256" key="2">
    <source>
        <dbReference type="ARBA" id="ARBA00022729"/>
    </source>
</evidence>
<feature type="domain" description="EGF-like" evidence="7">
    <location>
        <begin position="29"/>
        <end position="68"/>
    </location>
</feature>
<dbReference type="OrthoDB" id="6059212at2759"/>
<evidence type="ECO:0000256" key="1">
    <source>
        <dbReference type="ARBA" id="ARBA00022536"/>
    </source>
</evidence>
<dbReference type="FunFam" id="2.10.25.10:FF:000038">
    <property type="entry name" value="Fibrillin 2"/>
    <property type="match status" value="2"/>
</dbReference>
<dbReference type="SUPFAM" id="SSF57184">
    <property type="entry name" value="Growth factor receptor domain"/>
    <property type="match status" value="1"/>
</dbReference>
<feature type="signal peptide" evidence="6">
    <location>
        <begin position="1"/>
        <end position="25"/>
    </location>
</feature>
<dbReference type="Gene3D" id="2.60.120.1000">
    <property type="match status" value="2"/>
</dbReference>
<dbReference type="EMBL" id="PZQS01000002">
    <property type="protein sequence ID" value="PVD35898.1"/>
    <property type="molecule type" value="Genomic_DNA"/>
</dbReference>
<gene>
    <name evidence="8" type="ORF">C0Q70_02867</name>
</gene>
<dbReference type="AlphaFoldDB" id="A0A2T7PR55"/>
<dbReference type="PROSITE" id="PS00010">
    <property type="entry name" value="ASX_HYDROXYL"/>
    <property type="match status" value="2"/>
</dbReference>
<name>A0A2T7PR55_POMCA</name>
<organism evidence="8 9">
    <name type="scientific">Pomacea canaliculata</name>
    <name type="common">Golden apple snail</name>
    <dbReference type="NCBI Taxonomy" id="400727"/>
    <lineage>
        <taxon>Eukaryota</taxon>
        <taxon>Metazoa</taxon>
        <taxon>Spiralia</taxon>
        <taxon>Lophotrochozoa</taxon>
        <taxon>Mollusca</taxon>
        <taxon>Gastropoda</taxon>
        <taxon>Caenogastropoda</taxon>
        <taxon>Architaenioglossa</taxon>
        <taxon>Ampullarioidea</taxon>
        <taxon>Ampullariidae</taxon>
        <taxon>Pomacea</taxon>
    </lineage>
</organism>